<dbReference type="SUPFAM" id="SSF49879">
    <property type="entry name" value="SMAD/FHA domain"/>
    <property type="match status" value="1"/>
</dbReference>
<protein>
    <recommendedName>
        <fullName evidence="8">FHA domain-containing protein</fullName>
    </recommendedName>
</protein>
<feature type="binding site" evidence="2">
    <location>
        <begin position="869"/>
        <end position="876"/>
    </location>
    <ligand>
        <name>ATP</name>
        <dbReference type="ChEBI" id="CHEBI:30616"/>
    </ligand>
</feature>
<evidence type="ECO:0000313" key="6">
    <source>
        <dbReference type="EMBL" id="GGT42896.1"/>
    </source>
</evidence>
<feature type="compositionally biased region" description="Basic and acidic residues" evidence="3">
    <location>
        <begin position="346"/>
        <end position="363"/>
    </location>
</feature>
<feature type="region of interest" description="Disordered" evidence="3">
    <location>
        <begin position="786"/>
        <end position="805"/>
    </location>
</feature>
<dbReference type="InterPro" id="IPR050923">
    <property type="entry name" value="Cell_Proc_Reg/RNA_Proc"/>
</dbReference>
<feature type="region of interest" description="Disordered" evidence="3">
    <location>
        <begin position="28"/>
        <end position="50"/>
    </location>
</feature>
<dbReference type="CDD" id="cd00060">
    <property type="entry name" value="FHA"/>
    <property type="match status" value="1"/>
</dbReference>
<feature type="compositionally biased region" description="Low complexity" evidence="3">
    <location>
        <begin position="29"/>
        <end position="50"/>
    </location>
</feature>
<name>A0A918H740_9ACTN</name>
<dbReference type="InterPro" id="IPR008984">
    <property type="entry name" value="SMAD_FHA_dom_sf"/>
</dbReference>
<dbReference type="PROSITE" id="PS50901">
    <property type="entry name" value="FTSK"/>
    <property type="match status" value="1"/>
</dbReference>
<feature type="compositionally biased region" description="Low complexity" evidence="3">
    <location>
        <begin position="316"/>
        <end position="332"/>
    </location>
</feature>
<reference evidence="6" key="1">
    <citation type="journal article" date="2014" name="Int. J. Syst. Evol. Microbiol.">
        <title>Complete genome sequence of Corynebacterium casei LMG S-19264T (=DSM 44701T), isolated from a smear-ripened cheese.</title>
        <authorList>
            <consortium name="US DOE Joint Genome Institute (JGI-PGF)"/>
            <person name="Walter F."/>
            <person name="Albersmeier A."/>
            <person name="Kalinowski J."/>
            <person name="Ruckert C."/>
        </authorList>
    </citation>
    <scope>NUCLEOTIDE SEQUENCE</scope>
    <source>
        <strain evidence="6">JCM 4125</strain>
    </source>
</reference>
<dbReference type="PROSITE" id="PS50006">
    <property type="entry name" value="FHA_DOMAIN"/>
    <property type="match status" value="1"/>
</dbReference>
<feature type="compositionally biased region" description="Low complexity" evidence="3">
    <location>
        <begin position="264"/>
        <end position="308"/>
    </location>
</feature>
<evidence type="ECO:0000256" key="2">
    <source>
        <dbReference type="PROSITE-ProRule" id="PRU00289"/>
    </source>
</evidence>
<evidence type="ECO:0000313" key="7">
    <source>
        <dbReference type="Proteomes" id="UP000646776"/>
    </source>
</evidence>
<feature type="domain" description="FHA" evidence="4">
    <location>
        <begin position="154"/>
        <end position="204"/>
    </location>
</feature>
<dbReference type="InterPro" id="IPR002543">
    <property type="entry name" value="FtsK_dom"/>
</dbReference>
<feature type="region of interest" description="Disordered" evidence="3">
    <location>
        <begin position="226"/>
        <end position="489"/>
    </location>
</feature>
<keyword evidence="7" id="KW-1185">Reference proteome</keyword>
<dbReference type="InterPro" id="IPR000253">
    <property type="entry name" value="FHA_dom"/>
</dbReference>
<dbReference type="GO" id="GO:0005524">
    <property type="term" value="F:ATP binding"/>
    <property type="evidence" value="ECO:0007669"/>
    <property type="project" value="UniProtKB-UniRule"/>
</dbReference>
<keyword evidence="1" id="KW-0597">Phosphoprotein</keyword>
<evidence type="ECO:0000256" key="1">
    <source>
        <dbReference type="ARBA" id="ARBA00022553"/>
    </source>
</evidence>
<reference evidence="6" key="2">
    <citation type="submission" date="2020-09" db="EMBL/GenBank/DDBJ databases">
        <authorList>
            <person name="Sun Q."/>
            <person name="Ohkuma M."/>
        </authorList>
    </citation>
    <scope>NUCLEOTIDE SEQUENCE</scope>
    <source>
        <strain evidence="6">JCM 4125</strain>
    </source>
</reference>
<evidence type="ECO:0008006" key="8">
    <source>
        <dbReference type="Google" id="ProtNLM"/>
    </source>
</evidence>
<feature type="domain" description="FtsK" evidence="5">
    <location>
        <begin position="851"/>
        <end position="1102"/>
    </location>
</feature>
<dbReference type="GO" id="GO:0003677">
    <property type="term" value="F:DNA binding"/>
    <property type="evidence" value="ECO:0007669"/>
    <property type="project" value="InterPro"/>
</dbReference>
<accession>A0A918H740</accession>
<dbReference type="SUPFAM" id="SSF52540">
    <property type="entry name" value="P-loop containing nucleoside triphosphate hydrolases"/>
    <property type="match status" value="1"/>
</dbReference>
<dbReference type="PANTHER" id="PTHR23308">
    <property type="entry name" value="NUCLEAR INHIBITOR OF PROTEIN PHOSPHATASE-1"/>
    <property type="match status" value="1"/>
</dbReference>
<dbReference type="SMART" id="SM00382">
    <property type="entry name" value="AAA"/>
    <property type="match status" value="1"/>
</dbReference>
<evidence type="ECO:0000259" key="5">
    <source>
        <dbReference type="PROSITE" id="PS50901"/>
    </source>
</evidence>
<feature type="region of interest" description="Disordered" evidence="3">
    <location>
        <begin position="974"/>
        <end position="999"/>
    </location>
</feature>
<keyword evidence="2" id="KW-0067">ATP-binding</keyword>
<feature type="region of interest" description="Disordered" evidence="3">
    <location>
        <begin position="1090"/>
        <end position="1124"/>
    </location>
</feature>
<dbReference type="InterPro" id="IPR003593">
    <property type="entry name" value="AAA+_ATPase"/>
</dbReference>
<dbReference type="Gene3D" id="3.40.50.300">
    <property type="entry name" value="P-loop containing nucleotide triphosphate hydrolases"/>
    <property type="match status" value="2"/>
</dbReference>
<proteinExistence type="predicted"/>
<dbReference type="InterPro" id="IPR027417">
    <property type="entry name" value="P-loop_NTPase"/>
</dbReference>
<dbReference type="SMART" id="SM00240">
    <property type="entry name" value="FHA"/>
    <property type="match status" value="1"/>
</dbReference>
<sequence>MLVWCGGKSAPAQKGQLTAMQIRLTVVDPTGPLSPTSGSAPAGGPPARGRAASCDVLVTAPAGTALAAVAPALAAAVSGESTGGAPVVLYAGAERLDSQRCTLGEPPLIDGAVLAVGAPADPEPHPEVDDAPARLDVVAGPDAGGVHLLHGGQVRVGRSADADVPLDDPDVSRLHCAVTLSPDGRVTVADLGSTNGTTLDGTRVQTRPVRLAPGALLRLGESALRLAPPGGPGARVATTPDGEGHVRVPCGGTPAERTPPSSPPAHAAAPRTGTPPTAPTAPTTHAYGTADLGGSPAARRGSAHASGAERGGGRAAGPDSGSASGPGPFAGPETSLVPGQGGAPRIENHRSTGERGHPADPRRRGAPGAAGHDTHAGRTGAGSFTTPYDDVRGPHTAPAPRDTPHPAAPHDGADPDAPDAGRRGGTPPGGTHIPPGERKRGGLSAWARRLTGGRGGTGSPAGHTTHDENAPGPEPSAAPAPAPDTWPDPAALLLTALGPGPRLWERAPGHPEALTVRLGTADRSAPDGSGLLPAVPVTADLREVGALGLAGPRPRLSGLARAVLAQLAALHSPDALEIVLISTDRARSEQERTAEWSWLGWLPHVRPGHGQDCRLLLAFDRDQAAARADELVRRLEDQLPADGAPDAAHRPSWALPDDTADGFPGPCTVLVVDGDPGAADLRDTVARLAVAGPRAGIHVLYLAETPAGSPAAPVAATYEAACAAAPAFRACGAVALLSGDVATALRLLRVAPVNDGSAGPVGRGTLAAVDAVSPAWAERFARALAPLRPDGGGGERPTRVSAPLPQSSRLLDELGLARATPASLMARWADAADDTEALGGRAWAVLGAGPRGPVAVDLTAEGPHLLIEGPPGSGRTELLRAVVASLAAAERPDRLGIVLMDGRDTTGQGTGGHGDGLRVCTDVPHVTTHLTGNDPVRMREFAQSLSAELKRRAELLGRVDFAEWHTHRAVSGRIVPQRGPHGPASGTGGAADIDAPPSSTIRLRPSAAARQRTEAAPPLPRLVVVVDDLDALVSPALGSPGRPAAGSVMRALEAVAREGDRLGVHLVAAAGPGGRTAESEPARRSTVRITLEPPGSGADEPAPGRGRLKGADGRLTPFQGGRVTGRIPRTATLRPTVVPLEWQRMGDPPTRRPVRELGNGPTDLALLASALERAAREVAAAEVPSLL</sequence>
<dbReference type="AlphaFoldDB" id="A0A918H740"/>
<feature type="compositionally biased region" description="Pro residues" evidence="3">
    <location>
        <begin position="472"/>
        <end position="486"/>
    </location>
</feature>
<evidence type="ECO:0000256" key="3">
    <source>
        <dbReference type="SAM" id="MobiDB-lite"/>
    </source>
</evidence>
<keyword evidence="2" id="KW-0547">Nucleotide-binding</keyword>
<gene>
    <name evidence="6" type="ORF">GCM10010226_19520</name>
</gene>
<evidence type="ECO:0000259" key="4">
    <source>
        <dbReference type="PROSITE" id="PS50006"/>
    </source>
</evidence>
<dbReference type="Pfam" id="PF00498">
    <property type="entry name" value="FHA"/>
    <property type="match status" value="1"/>
</dbReference>
<dbReference type="Proteomes" id="UP000646776">
    <property type="component" value="Unassembled WGS sequence"/>
</dbReference>
<comment type="caution">
    <text evidence="6">The sequence shown here is derived from an EMBL/GenBank/DDBJ whole genome shotgun (WGS) entry which is preliminary data.</text>
</comment>
<dbReference type="EMBL" id="BMSA01000003">
    <property type="protein sequence ID" value="GGT42896.1"/>
    <property type="molecule type" value="Genomic_DNA"/>
</dbReference>
<dbReference type="Pfam" id="PF01580">
    <property type="entry name" value="FtsK_SpoIIIE"/>
    <property type="match status" value="1"/>
</dbReference>
<organism evidence="6 7">
    <name type="scientific">Streptomyces phaeofaciens</name>
    <dbReference type="NCBI Taxonomy" id="68254"/>
    <lineage>
        <taxon>Bacteria</taxon>
        <taxon>Bacillati</taxon>
        <taxon>Actinomycetota</taxon>
        <taxon>Actinomycetes</taxon>
        <taxon>Kitasatosporales</taxon>
        <taxon>Streptomycetaceae</taxon>
        <taxon>Streptomyces</taxon>
    </lineage>
</organism>
<dbReference type="Gene3D" id="2.60.200.20">
    <property type="match status" value="1"/>
</dbReference>